<dbReference type="PROSITE" id="PS51257">
    <property type="entry name" value="PROKAR_LIPOPROTEIN"/>
    <property type="match status" value="1"/>
</dbReference>
<protein>
    <submittedName>
        <fullName evidence="1">Uncharacterized protein</fullName>
    </submittedName>
</protein>
<comment type="caution">
    <text evidence="1">The sequence shown here is derived from an EMBL/GenBank/DDBJ whole genome shotgun (WGS) entry which is preliminary data.</text>
</comment>
<accession>A0A7C3KC82</accession>
<sequence length="182" mass="19807">MQIRSSFSKLALGLSFGVLLVGCGPTKVQQCNDLSKTFQKGAQLGNKFQQEGQAFQQKMQTVSQKDGLKGFKSAITGSSKNFRGLIGEWDQLTKEVGDVPLKDEKLVGLQKRYVTAFADSSTNLKTMVGSLEKMATFDGTPKGVDKLKGNLNEMQGAYANLNKLSTDIKGVDEEFKSYCTGN</sequence>
<gene>
    <name evidence="1" type="ORF">ENR64_01940</name>
</gene>
<organism evidence="1">
    <name type="scientific">Oscillatoriales cyanobacterium SpSt-418</name>
    <dbReference type="NCBI Taxonomy" id="2282169"/>
    <lineage>
        <taxon>Bacteria</taxon>
        <taxon>Bacillati</taxon>
        <taxon>Cyanobacteriota</taxon>
        <taxon>Cyanophyceae</taxon>
        <taxon>Oscillatoriophycideae</taxon>
        <taxon>Oscillatoriales</taxon>
    </lineage>
</organism>
<reference evidence="1" key="1">
    <citation type="journal article" date="2020" name="mSystems">
        <title>Genome- and Community-Level Interaction Insights into Carbon Utilization and Element Cycling Functions of Hydrothermarchaeota in Hydrothermal Sediment.</title>
        <authorList>
            <person name="Zhou Z."/>
            <person name="Liu Y."/>
            <person name="Xu W."/>
            <person name="Pan J."/>
            <person name="Luo Z.H."/>
            <person name="Li M."/>
        </authorList>
    </citation>
    <scope>NUCLEOTIDE SEQUENCE [LARGE SCALE GENOMIC DNA]</scope>
    <source>
        <strain evidence="1">SpSt-418</strain>
    </source>
</reference>
<evidence type="ECO:0000313" key="1">
    <source>
        <dbReference type="EMBL" id="HFM96528.1"/>
    </source>
</evidence>
<name>A0A7C3KC82_9CYAN</name>
<dbReference type="EMBL" id="DSRU01000028">
    <property type="protein sequence ID" value="HFM96528.1"/>
    <property type="molecule type" value="Genomic_DNA"/>
</dbReference>
<dbReference type="AlphaFoldDB" id="A0A7C3KC82"/>
<proteinExistence type="predicted"/>